<dbReference type="AlphaFoldDB" id="A0A663FJS1"/>
<organism evidence="7 8">
    <name type="scientific">Aquila chrysaetos chrysaetos</name>
    <dbReference type="NCBI Taxonomy" id="223781"/>
    <lineage>
        <taxon>Eukaryota</taxon>
        <taxon>Metazoa</taxon>
        <taxon>Chordata</taxon>
        <taxon>Craniata</taxon>
        <taxon>Vertebrata</taxon>
        <taxon>Euteleostomi</taxon>
        <taxon>Archelosauria</taxon>
        <taxon>Archosauria</taxon>
        <taxon>Dinosauria</taxon>
        <taxon>Saurischia</taxon>
        <taxon>Theropoda</taxon>
        <taxon>Coelurosauria</taxon>
        <taxon>Aves</taxon>
        <taxon>Neognathae</taxon>
        <taxon>Neoaves</taxon>
        <taxon>Telluraves</taxon>
        <taxon>Accipitrimorphae</taxon>
        <taxon>Accipitriformes</taxon>
        <taxon>Accipitridae</taxon>
        <taxon>Accipitrinae</taxon>
        <taxon>Aquila</taxon>
    </lineage>
</organism>
<evidence type="ECO:0000256" key="5">
    <source>
        <dbReference type="SAM" id="MobiDB-lite"/>
    </source>
</evidence>
<dbReference type="GO" id="GO:0005615">
    <property type="term" value="C:extracellular space"/>
    <property type="evidence" value="ECO:0007669"/>
    <property type="project" value="TreeGrafter"/>
</dbReference>
<keyword evidence="8" id="KW-1185">Reference proteome</keyword>
<dbReference type="Ensembl" id="ENSACCT00020025918.1">
    <property type="protein sequence ID" value="ENSACCP00020024800.1"/>
    <property type="gene ID" value="ENSACCG00020016982.1"/>
</dbReference>
<evidence type="ECO:0000313" key="8">
    <source>
        <dbReference type="Proteomes" id="UP000472275"/>
    </source>
</evidence>
<keyword evidence="4" id="KW-0325">Glycoprotein</keyword>
<evidence type="ECO:0000256" key="3">
    <source>
        <dbReference type="ARBA" id="ARBA00022729"/>
    </source>
</evidence>
<comment type="subcellular location">
    <subcellularLocation>
        <location evidence="1">Secreted</location>
    </subcellularLocation>
</comment>
<feature type="region of interest" description="Disordered" evidence="5">
    <location>
        <begin position="181"/>
        <end position="210"/>
    </location>
</feature>
<keyword evidence="3 6" id="KW-0732">Signal</keyword>
<sequence length="210" mass="23421">MLASLALLVGLPLALAAEHPSCAPLVPVTFDNTTIPGLLGKWVYITGASKYPPHLAELKVVKYAVFSFFPGSHEDELNVTETMRVNETCVVRNTSKIQVFWHNSTLVHVDDQVVSRAELIQSDKDLLILKHFNANFPGLSLSARTPNVSKEHLEEFNAHLRCQGFTEEEVFFTSEKDACPLPWEKTGEGDEEPQDPLLPALPRMPHLQTH</sequence>
<feature type="chain" id="PRO_5025356366" evidence="6">
    <location>
        <begin position="17"/>
        <end position="210"/>
    </location>
</feature>
<keyword evidence="2" id="KW-0964">Secreted</keyword>
<dbReference type="Gene3D" id="2.40.128.20">
    <property type="match status" value="1"/>
</dbReference>
<feature type="signal peptide" evidence="6">
    <location>
        <begin position="1"/>
        <end position="16"/>
    </location>
</feature>
<gene>
    <name evidence="7" type="primary">LOC115335466</name>
</gene>
<proteinExistence type="predicted"/>
<name>A0A663FJS1_AQUCH</name>
<evidence type="ECO:0000313" key="7">
    <source>
        <dbReference type="Ensembl" id="ENSACCP00020024800.1"/>
    </source>
</evidence>
<reference evidence="7" key="1">
    <citation type="submission" date="2025-08" db="UniProtKB">
        <authorList>
            <consortium name="Ensembl"/>
        </authorList>
    </citation>
    <scope>IDENTIFICATION</scope>
</reference>
<dbReference type="GeneTree" id="ENSGT00940000154130"/>
<dbReference type="Proteomes" id="UP000472275">
    <property type="component" value="Chromosome 24"/>
</dbReference>
<dbReference type="InterPro" id="IPR022734">
    <property type="entry name" value="ApoM"/>
</dbReference>
<dbReference type="InterPro" id="IPR012674">
    <property type="entry name" value="Calycin"/>
</dbReference>
<dbReference type="PANTHER" id="PTHR11967">
    <property type="entry name" value="ALPHA-1-ACID GLYCOPROTEIN"/>
    <property type="match status" value="1"/>
</dbReference>
<dbReference type="PANTHER" id="PTHR11967:SF2">
    <property type="entry name" value="ALPHA-1-ACID GLYCOPROTEIN 1"/>
    <property type="match status" value="1"/>
</dbReference>
<evidence type="ECO:0000256" key="6">
    <source>
        <dbReference type="SAM" id="SignalP"/>
    </source>
</evidence>
<protein>
    <submittedName>
        <fullName evidence="7">SH2 domain containing 3C</fullName>
    </submittedName>
</protein>
<accession>A0A663FJS1</accession>
<reference evidence="7" key="2">
    <citation type="submission" date="2025-09" db="UniProtKB">
        <authorList>
            <consortium name="Ensembl"/>
        </authorList>
    </citation>
    <scope>IDENTIFICATION</scope>
</reference>
<evidence type="ECO:0000256" key="4">
    <source>
        <dbReference type="ARBA" id="ARBA00023180"/>
    </source>
</evidence>
<evidence type="ECO:0000256" key="1">
    <source>
        <dbReference type="ARBA" id="ARBA00004613"/>
    </source>
</evidence>
<evidence type="ECO:0000256" key="2">
    <source>
        <dbReference type="ARBA" id="ARBA00022525"/>
    </source>
</evidence>
<dbReference type="Pfam" id="PF11032">
    <property type="entry name" value="ApoM"/>
    <property type="match status" value="1"/>
</dbReference>
<dbReference type="SUPFAM" id="SSF50814">
    <property type="entry name" value="Lipocalins"/>
    <property type="match status" value="1"/>
</dbReference>